<accession>A0A940N4W3</accession>
<evidence type="ECO:0000313" key="2">
    <source>
        <dbReference type="EMBL" id="MBP0496021.1"/>
    </source>
</evidence>
<name>A0A940N4W3_9PROT</name>
<feature type="region of interest" description="Disordered" evidence="1">
    <location>
        <begin position="1"/>
        <end position="22"/>
    </location>
</feature>
<keyword evidence="3" id="KW-1185">Reference proteome</keyword>
<dbReference type="AlphaFoldDB" id="A0A940N4W3"/>
<sequence>MAEKTHTGRKSETASRSSFMPPRVGANLSTLDRIPIVFDETDIATILKATNLAIPDDAPAQLASNLSRAGATYALAASQPDCDPPFQRAKWTKPLAQDCERLLRRLNAHPERPDARAFKELAIALEWRDRRPWELDLLRPVRETAEHLGRRVQANELLRKALQTDEQAQLLEQFDPEAITEWAALNSGDKLHDDPIVAALERLVGCLVYLSNASHLATDLYKAAPRKGRELPPDRVLFVTLCRVFERAFERVPGISNNTATGERDGPAVRFCRATVRCLATKLQAMSPEIPDSQVIVKRLKRLANSPEAVAEQIRHALAVDVMRNRFRRRRTGPKDGGNSVN</sequence>
<dbReference type="EMBL" id="JAGIZA010000025">
    <property type="protein sequence ID" value="MBP0496021.1"/>
    <property type="molecule type" value="Genomic_DNA"/>
</dbReference>
<dbReference type="RefSeq" id="WP_209376816.1">
    <property type="nucleotide sequence ID" value="NZ_JAGIZA010000025.1"/>
</dbReference>
<dbReference type="Proteomes" id="UP000677537">
    <property type="component" value="Unassembled WGS sequence"/>
</dbReference>
<reference evidence="2" key="1">
    <citation type="submission" date="2021-03" db="EMBL/GenBank/DDBJ databases">
        <authorList>
            <person name="So Y."/>
        </authorList>
    </citation>
    <scope>NUCLEOTIDE SEQUENCE</scope>
    <source>
        <strain evidence="2">SG15</strain>
    </source>
</reference>
<protein>
    <submittedName>
        <fullName evidence="2">Uncharacterized protein</fullName>
    </submittedName>
</protein>
<comment type="caution">
    <text evidence="2">The sequence shown here is derived from an EMBL/GenBank/DDBJ whole genome shotgun (WGS) entry which is preliminary data.</text>
</comment>
<proteinExistence type="predicted"/>
<gene>
    <name evidence="2" type="ORF">J5Y10_24780</name>
</gene>
<evidence type="ECO:0000256" key="1">
    <source>
        <dbReference type="SAM" id="MobiDB-lite"/>
    </source>
</evidence>
<feature type="compositionally biased region" description="Basic and acidic residues" evidence="1">
    <location>
        <begin position="1"/>
        <end position="13"/>
    </location>
</feature>
<organism evidence="2 3">
    <name type="scientific">Roseomonas indoligenes</name>
    <dbReference type="NCBI Taxonomy" id="2820811"/>
    <lineage>
        <taxon>Bacteria</taxon>
        <taxon>Pseudomonadati</taxon>
        <taxon>Pseudomonadota</taxon>
        <taxon>Alphaproteobacteria</taxon>
        <taxon>Acetobacterales</taxon>
        <taxon>Roseomonadaceae</taxon>
        <taxon>Roseomonas</taxon>
    </lineage>
</organism>
<evidence type="ECO:0000313" key="3">
    <source>
        <dbReference type="Proteomes" id="UP000677537"/>
    </source>
</evidence>